<feature type="compositionally biased region" description="Gly residues" evidence="8">
    <location>
        <begin position="237"/>
        <end position="293"/>
    </location>
</feature>
<dbReference type="InterPro" id="IPR012677">
    <property type="entry name" value="Nucleotide-bd_a/b_plait_sf"/>
</dbReference>
<dbReference type="Pfam" id="PF00076">
    <property type="entry name" value="RRM_1"/>
    <property type="match status" value="1"/>
</dbReference>
<dbReference type="SUPFAM" id="SSF54928">
    <property type="entry name" value="RNA-binding domain, RBD"/>
    <property type="match status" value="1"/>
</dbReference>
<evidence type="ECO:0000259" key="9">
    <source>
        <dbReference type="PROSITE" id="PS50102"/>
    </source>
</evidence>
<feature type="compositionally biased region" description="Basic and acidic residues" evidence="8">
    <location>
        <begin position="89"/>
        <end position="114"/>
    </location>
</feature>
<dbReference type="InterPro" id="IPR022023">
    <property type="entry name" value="U1snRNP70_N"/>
</dbReference>
<dbReference type="GO" id="GO:0030619">
    <property type="term" value="F:U1 snRNA binding"/>
    <property type="evidence" value="ECO:0007669"/>
    <property type="project" value="InterPro"/>
</dbReference>
<name>A0AAV0BNZ6_PHAPC</name>
<evidence type="ECO:0000256" key="1">
    <source>
        <dbReference type="ARBA" id="ARBA00004324"/>
    </source>
</evidence>
<dbReference type="InterPro" id="IPR051183">
    <property type="entry name" value="U1_U11-U12_snRNP_70-35kDa"/>
</dbReference>
<dbReference type="PROSITE" id="PS50102">
    <property type="entry name" value="RRM"/>
    <property type="match status" value="1"/>
</dbReference>
<dbReference type="Proteomes" id="UP001153365">
    <property type="component" value="Unassembled WGS sequence"/>
</dbReference>
<protein>
    <recommendedName>
        <fullName evidence="3">U1 small nuclear ribonucleoprotein 70 kDa</fullName>
    </recommendedName>
</protein>
<dbReference type="GO" id="GO:0071011">
    <property type="term" value="C:precatalytic spliceosome"/>
    <property type="evidence" value="ECO:0007669"/>
    <property type="project" value="TreeGrafter"/>
</dbReference>
<dbReference type="InterPro" id="IPR000504">
    <property type="entry name" value="RRM_dom"/>
</dbReference>
<feature type="domain" description="RRM" evidence="9">
    <location>
        <begin position="124"/>
        <end position="202"/>
    </location>
</feature>
<sequence>MVGTHQLPPNLLKLFAPRPPLPYCKPLGRDPDVSIHKKHISCVSPLLDRLKLEAAQTDEQGFNQDSGKKDPLIEQMPAETLTDSMQVQFERRQEERRRRKEERELRQEKYDPKQDSNATGDPYRTLFISRLSYEATESDLKREFDMYGPIEKLVLVKNKLNGKSRGYAFILFEREKDMKAAYKDAEGLKIKGRRILVDVERGRTVKGWKPRRLGGGLGGRPKAVAPAAAAEVSSSSGGFGFRGGSGGGGGLRSSGGGGLRSGGGGGGGFRNGASSGSGGGRSGDRGFGGGGRNGSDRFASPGNRSGGGRDRGYGDRGSGGGGGGRGAGIGFSGGFSGTGANAGAGPGQGWAGRQSIGSNGSKRDFEDSRDSASNGGGGGYDSYSKRPRY</sequence>
<accession>A0AAV0BNZ6</accession>
<proteinExistence type="predicted"/>
<reference evidence="10" key="1">
    <citation type="submission" date="2022-06" db="EMBL/GenBank/DDBJ databases">
        <authorList>
            <consortium name="SYNGENTA / RWTH Aachen University"/>
        </authorList>
    </citation>
    <scope>NUCLEOTIDE SEQUENCE</scope>
</reference>
<keyword evidence="11" id="KW-1185">Reference proteome</keyword>
<dbReference type="GO" id="GO:0005685">
    <property type="term" value="C:U1 snRNP"/>
    <property type="evidence" value="ECO:0007669"/>
    <property type="project" value="TreeGrafter"/>
</dbReference>
<keyword evidence="6" id="KW-0687">Ribonucleoprotein</keyword>
<dbReference type="PANTHER" id="PTHR13952">
    <property type="entry name" value="U1 SMALL NUCLEAR RIBONUCLEOPROTEIN 70 KD"/>
    <property type="match status" value="1"/>
</dbReference>
<evidence type="ECO:0000313" key="10">
    <source>
        <dbReference type="EMBL" id="CAH7689004.1"/>
    </source>
</evidence>
<dbReference type="GO" id="GO:0000398">
    <property type="term" value="P:mRNA splicing, via spliceosome"/>
    <property type="evidence" value="ECO:0007669"/>
    <property type="project" value="TreeGrafter"/>
</dbReference>
<evidence type="ECO:0000256" key="8">
    <source>
        <dbReference type="SAM" id="MobiDB-lite"/>
    </source>
</evidence>
<feature type="compositionally biased region" description="Gly residues" evidence="8">
    <location>
        <begin position="315"/>
        <end position="350"/>
    </location>
</feature>
<dbReference type="SMART" id="SM00360">
    <property type="entry name" value="RRM"/>
    <property type="match status" value="1"/>
</dbReference>
<dbReference type="GO" id="GO:0071004">
    <property type="term" value="C:U2-type prespliceosome"/>
    <property type="evidence" value="ECO:0007669"/>
    <property type="project" value="TreeGrafter"/>
</dbReference>
<gene>
    <name evidence="10" type="ORF">PPACK8108_LOCUS24056</name>
</gene>
<dbReference type="PANTHER" id="PTHR13952:SF5">
    <property type="entry name" value="U1 SMALL NUCLEAR RIBONUCLEOPROTEIN 70 KDA"/>
    <property type="match status" value="1"/>
</dbReference>
<evidence type="ECO:0000256" key="5">
    <source>
        <dbReference type="ARBA" id="ARBA00023242"/>
    </source>
</evidence>
<dbReference type="CDD" id="cd12236">
    <property type="entry name" value="RRM_snRNP70"/>
    <property type="match status" value="1"/>
</dbReference>
<comment type="caution">
    <text evidence="10">The sequence shown here is derived from an EMBL/GenBank/DDBJ whole genome shotgun (WGS) entry which is preliminary data.</text>
</comment>
<evidence type="ECO:0000313" key="11">
    <source>
        <dbReference type="Proteomes" id="UP001153365"/>
    </source>
</evidence>
<evidence type="ECO:0000256" key="7">
    <source>
        <dbReference type="PROSITE-ProRule" id="PRU00176"/>
    </source>
</evidence>
<feature type="region of interest" description="Disordered" evidence="8">
    <location>
        <begin position="233"/>
        <end position="389"/>
    </location>
</feature>
<dbReference type="Gene3D" id="3.30.70.330">
    <property type="match status" value="1"/>
</dbReference>
<dbReference type="InterPro" id="IPR034143">
    <property type="entry name" value="snRNP70_RRM"/>
</dbReference>
<feature type="region of interest" description="Disordered" evidence="8">
    <location>
        <begin position="87"/>
        <end position="122"/>
    </location>
</feature>
<dbReference type="GO" id="GO:0016607">
    <property type="term" value="C:nuclear speck"/>
    <property type="evidence" value="ECO:0007669"/>
    <property type="project" value="UniProtKB-SubCell"/>
</dbReference>
<dbReference type="GO" id="GO:0003729">
    <property type="term" value="F:mRNA binding"/>
    <property type="evidence" value="ECO:0007669"/>
    <property type="project" value="TreeGrafter"/>
</dbReference>
<evidence type="ECO:0000256" key="4">
    <source>
        <dbReference type="ARBA" id="ARBA00022884"/>
    </source>
</evidence>
<keyword evidence="4 7" id="KW-0694">RNA-binding</keyword>
<dbReference type="FunFam" id="3.30.70.330:FF:001585">
    <property type="entry name" value="U1 small nuclear ribonucleoprotein 70 kDa"/>
    <property type="match status" value="1"/>
</dbReference>
<feature type="compositionally biased region" description="Basic and acidic residues" evidence="8">
    <location>
        <begin position="361"/>
        <end position="370"/>
    </location>
</feature>
<evidence type="ECO:0000256" key="3">
    <source>
        <dbReference type="ARBA" id="ARBA00016996"/>
    </source>
</evidence>
<comment type="subcellular location">
    <subcellularLocation>
        <location evidence="1">Nucleus speckle</location>
    </subcellularLocation>
    <subcellularLocation>
        <location evidence="2">Nucleus</location>
        <location evidence="2">Nucleoplasm</location>
    </subcellularLocation>
</comment>
<organism evidence="10 11">
    <name type="scientific">Phakopsora pachyrhizi</name>
    <name type="common">Asian soybean rust disease fungus</name>
    <dbReference type="NCBI Taxonomy" id="170000"/>
    <lineage>
        <taxon>Eukaryota</taxon>
        <taxon>Fungi</taxon>
        <taxon>Dikarya</taxon>
        <taxon>Basidiomycota</taxon>
        <taxon>Pucciniomycotina</taxon>
        <taxon>Pucciniomycetes</taxon>
        <taxon>Pucciniales</taxon>
        <taxon>Phakopsoraceae</taxon>
        <taxon>Phakopsora</taxon>
    </lineage>
</organism>
<evidence type="ECO:0000256" key="6">
    <source>
        <dbReference type="ARBA" id="ARBA00023274"/>
    </source>
</evidence>
<evidence type="ECO:0000256" key="2">
    <source>
        <dbReference type="ARBA" id="ARBA00004642"/>
    </source>
</evidence>
<dbReference type="Pfam" id="PF12220">
    <property type="entry name" value="U1snRNP70_N"/>
    <property type="match status" value="1"/>
</dbReference>
<dbReference type="InterPro" id="IPR035979">
    <property type="entry name" value="RBD_domain_sf"/>
</dbReference>
<dbReference type="AlphaFoldDB" id="A0AAV0BNZ6"/>
<dbReference type="EMBL" id="CALTRL010006036">
    <property type="protein sequence ID" value="CAH7689004.1"/>
    <property type="molecule type" value="Genomic_DNA"/>
</dbReference>
<keyword evidence="5" id="KW-0539">Nucleus</keyword>